<geneLocation type="plasmid" evidence="2 4">
    <name>2</name>
</geneLocation>
<dbReference type="GeneID" id="9421593"/>
<dbReference type="Pfam" id="PF01261">
    <property type="entry name" value="AP_endonuc_2"/>
    <property type="match status" value="1"/>
</dbReference>
<evidence type="ECO:0000259" key="1">
    <source>
        <dbReference type="Pfam" id="PF01261"/>
    </source>
</evidence>
<dbReference type="Proteomes" id="UP000000390">
    <property type="component" value="Plasmid 2"/>
</dbReference>
<feature type="domain" description="Xylose isomerase-like TIM barrel" evidence="1">
    <location>
        <begin position="25"/>
        <end position="279"/>
    </location>
</feature>
<organism evidence="2 4">
    <name type="scientific">Halalkalicoccus jeotgali (strain DSM 18796 / CECT 7217 / JCM 14584 / KCTC 4019 / B3)</name>
    <dbReference type="NCBI Taxonomy" id="795797"/>
    <lineage>
        <taxon>Archaea</taxon>
        <taxon>Methanobacteriati</taxon>
        <taxon>Methanobacteriota</taxon>
        <taxon>Stenosarchaea group</taxon>
        <taxon>Halobacteria</taxon>
        <taxon>Halobacteriales</taxon>
        <taxon>Halococcaceae</taxon>
        <taxon>Halalkalicoccus</taxon>
    </lineage>
</organism>
<dbReference type="InterPro" id="IPR013022">
    <property type="entry name" value="Xyl_isomerase-like_TIM-brl"/>
</dbReference>
<keyword evidence="2" id="KW-0614">Plasmid</keyword>
<evidence type="ECO:0000313" key="3">
    <source>
        <dbReference type="EMBL" id="ELY41699.1"/>
    </source>
</evidence>
<dbReference type="GO" id="GO:0016853">
    <property type="term" value="F:isomerase activity"/>
    <property type="evidence" value="ECO:0007669"/>
    <property type="project" value="UniProtKB-KW"/>
</dbReference>
<dbReference type="AlphaFoldDB" id="D8JCN9"/>
<gene>
    <name evidence="2" type="ordered locus">HacjB3_19043</name>
    <name evidence="3" type="ORF">C497_00380</name>
</gene>
<dbReference type="HOGENOM" id="CLU_050006_8_2_2"/>
<dbReference type="PANTHER" id="PTHR12110">
    <property type="entry name" value="HYDROXYPYRUVATE ISOMERASE"/>
    <property type="match status" value="1"/>
</dbReference>
<dbReference type="InterPro" id="IPR036237">
    <property type="entry name" value="Xyl_isomerase-like_sf"/>
</dbReference>
<protein>
    <submittedName>
        <fullName evidence="2 3">Sugar phosphate isomerase/epimerase</fullName>
    </submittedName>
</protein>
<sequence>MQFGINTWVWGSSLTVDKLERLTDKTVEMGYDVIEIPLEDHDDLDYDRAAEVVRSAGLDVTTAAVMAPERDLVHPEADKRETGEQYLRDAIDATATLGGGTLVGPIYSSTGRLWQMDAEERDTTERELAETLRSLSEYAETRDVTLCVEPLNRFETSLINTTEQGIHLVDSVDHPSCQLLLDTFHMNIEDKDVPAAIRSADRRMGHVHACANDRGTPGTGHIRWSEIGRALDDVNFDGAVVVESFTPDVESIAKAASVWRPLAPDQDELARDGLAHLRDTLG</sequence>
<dbReference type="Gene3D" id="3.20.20.150">
    <property type="entry name" value="Divalent-metal-dependent TIM barrel enzymes"/>
    <property type="match status" value="1"/>
</dbReference>
<evidence type="ECO:0000313" key="4">
    <source>
        <dbReference type="Proteomes" id="UP000000390"/>
    </source>
</evidence>
<dbReference type="eggNOG" id="arCOG01895">
    <property type="taxonomic scope" value="Archaea"/>
</dbReference>
<evidence type="ECO:0000313" key="5">
    <source>
        <dbReference type="Proteomes" id="UP000011645"/>
    </source>
</evidence>
<proteinExistence type="predicted"/>
<dbReference type="OrthoDB" id="372143at2157"/>
<keyword evidence="2" id="KW-0413">Isomerase</keyword>
<name>D8JCN9_HALJB</name>
<dbReference type="SMR" id="D8JCN9"/>
<dbReference type="SUPFAM" id="SSF51658">
    <property type="entry name" value="Xylose isomerase-like"/>
    <property type="match status" value="1"/>
</dbReference>
<dbReference type="EMBL" id="AOHV01000002">
    <property type="protein sequence ID" value="ELY41699.1"/>
    <property type="molecule type" value="Genomic_DNA"/>
</dbReference>
<reference evidence="3 5" key="2">
    <citation type="journal article" date="2014" name="PLoS Genet.">
        <title>Phylogenetically driven sequencing of extremely halophilic archaea reveals strategies for static and dynamic osmo-response.</title>
        <authorList>
            <person name="Becker E.A."/>
            <person name="Seitzer P.M."/>
            <person name="Tritt A."/>
            <person name="Larsen D."/>
            <person name="Krusor M."/>
            <person name="Yao A.I."/>
            <person name="Wu D."/>
            <person name="Madern D."/>
            <person name="Eisen J.A."/>
            <person name="Darling A.E."/>
            <person name="Facciotti M.T."/>
        </authorList>
    </citation>
    <scope>NUCLEOTIDE SEQUENCE [LARGE SCALE GENOMIC DNA]</scope>
    <source>
        <strain evidence="3">B3</strain>
        <strain evidence="5">DSM 18796 / CECT 7217 / JCM 14584 / KCTC 4019 / B3</strain>
    </source>
</reference>
<dbReference type="PATRIC" id="fig|795797.18.peg.3682"/>
<dbReference type="InterPro" id="IPR050312">
    <property type="entry name" value="IolE/XylAMocC-like"/>
</dbReference>
<keyword evidence="5" id="KW-1185">Reference proteome</keyword>
<dbReference type="KEGG" id="hje:HacjB3_19043"/>
<reference evidence="2 4" key="1">
    <citation type="journal article" date="2010" name="J. Bacteriol.">
        <title>Complete genome sequence of Halalkalicoccus jeotgali B3(T), an extremely halophilic archaeon.</title>
        <authorList>
            <person name="Roh S.W."/>
            <person name="Nam Y.D."/>
            <person name="Nam S.H."/>
            <person name="Choi S.H."/>
            <person name="Park H.S."/>
            <person name="Bae J.W."/>
        </authorList>
    </citation>
    <scope>NUCLEOTIDE SEQUENCE [LARGE SCALE GENOMIC DNA]</scope>
    <source>
        <strain evidence="2">B3</strain>
        <strain evidence="4">DSM 18796 / CECT 7217 / JCM 14584 / KCTC 4019 / B3</strain>
        <plasmid evidence="4">2</plasmid>
    </source>
</reference>
<evidence type="ECO:0000313" key="2">
    <source>
        <dbReference type="EMBL" id="ADJ17146.1"/>
    </source>
</evidence>
<accession>D8JCN9</accession>
<dbReference type="Proteomes" id="UP000011645">
    <property type="component" value="Unassembled WGS sequence"/>
</dbReference>
<dbReference type="EMBL" id="CP002064">
    <property type="protein sequence ID" value="ADJ17146.1"/>
    <property type="molecule type" value="Genomic_DNA"/>
</dbReference>
<dbReference type="RefSeq" id="WP_008413638.1">
    <property type="nucleotide sequence ID" value="NC_014299.1"/>
</dbReference>